<dbReference type="EMBL" id="BAAART010000037">
    <property type="protein sequence ID" value="GAA2225137.1"/>
    <property type="molecule type" value="Genomic_DNA"/>
</dbReference>
<keyword evidence="2" id="KW-1185">Reference proteome</keyword>
<reference evidence="2" key="1">
    <citation type="journal article" date="2019" name="Int. J. Syst. Evol. Microbiol.">
        <title>The Global Catalogue of Microorganisms (GCM) 10K type strain sequencing project: providing services to taxonomists for standard genome sequencing and annotation.</title>
        <authorList>
            <consortium name="The Broad Institute Genomics Platform"/>
            <consortium name="The Broad Institute Genome Sequencing Center for Infectious Disease"/>
            <person name="Wu L."/>
            <person name="Ma J."/>
        </authorList>
    </citation>
    <scope>NUCLEOTIDE SEQUENCE [LARGE SCALE GENOMIC DNA]</scope>
    <source>
        <strain evidence="2">JCM 3053</strain>
    </source>
</reference>
<name>A0ABP5Q764_9ACTN</name>
<dbReference type="RefSeq" id="WP_234846658.1">
    <property type="nucleotide sequence ID" value="NZ_BAAART010000037.1"/>
</dbReference>
<sequence length="367" mass="39595">MTSLISPNTVLANALTNVEDILAPRIRASKPQGIALVVGTQINGAPHAGTSLVQSMAFATAARLRDHHGLPVEVRFSALDNAPHELVTDPVSGNRYQRAYAHAIGADGITRMVGTLYQPLFDALSQRLAVPYSVETYSQQQATGLFRETWLRVLPRLDAASFWLAPSSGVPHLRVPCPHSCGWAEKYAQRTRVELAGRGYARVSAVCLHHGPYTATITPTGGGYLDLATLYRNMVKELAALAETGVLQVMVKGTDWMPGSLLVDGALQAVGLTRGQLPARLFCPIIVAETGAKLSKSLIRSGEASLPAGAEPWMLDTRKWPGTVEEFADRLLNLAELLLSHPRHFFRSYSAAELSRLMSLPAGSPTT</sequence>
<proteinExistence type="predicted"/>
<protein>
    <submittedName>
        <fullName evidence="1">Uncharacterized protein</fullName>
    </submittedName>
</protein>
<evidence type="ECO:0000313" key="1">
    <source>
        <dbReference type="EMBL" id="GAA2225137.1"/>
    </source>
</evidence>
<dbReference type="Proteomes" id="UP001501474">
    <property type="component" value="Unassembled WGS sequence"/>
</dbReference>
<comment type="caution">
    <text evidence="1">The sequence shown here is derived from an EMBL/GenBank/DDBJ whole genome shotgun (WGS) entry which is preliminary data.</text>
</comment>
<organism evidence="1 2">
    <name type="scientific">Streptomyces indiaensis</name>
    <dbReference type="NCBI Taxonomy" id="284033"/>
    <lineage>
        <taxon>Bacteria</taxon>
        <taxon>Bacillati</taxon>
        <taxon>Actinomycetota</taxon>
        <taxon>Actinomycetes</taxon>
        <taxon>Kitasatosporales</taxon>
        <taxon>Streptomycetaceae</taxon>
        <taxon>Streptomyces</taxon>
    </lineage>
</organism>
<accession>A0ABP5Q764</accession>
<gene>
    <name evidence="1" type="ORF">GCM10010104_16120</name>
</gene>
<evidence type="ECO:0000313" key="2">
    <source>
        <dbReference type="Proteomes" id="UP001501474"/>
    </source>
</evidence>